<dbReference type="RefSeq" id="YP_009042643.1">
    <property type="nucleotide sequence ID" value="NC_024355.1"/>
</dbReference>
<accession>A0A060AFM1</accession>
<keyword evidence="2" id="KW-1185">Reference proteome</keyword>
<name>A0A060AFM1_9CAUD</name>
<protein>
    <submittedName>
        <fullName evidence="1">Uncharacterized protein</fullName>
    </submittedName>
</protein>
<evidence type="ECO:0000313" key="1">
    <source>
        <dbReference type="EMBL" id="AIA64164.1"/>
    </source>
</evidence>
<dbReference type="Proteomes" id="UP000026999">
    <property type="component" value="Segment"/>
</dbReference>
<organism evidence="1 2">
    <name type="scientific">Staphylococcus phage 6ec</name>
    <dbReference type="NCBI Taxonomy" id="1500386"/>
    <lineage>
        <taxon>Viruses</taxon>
        <taxon>Duplodnaviria</taxon>
        <taxon>Heunggongvirae</taxon>
        <taxon>Uroviricota</taxon>
        <taxon>Caudoviricetes</taxon>
        <taxon>Sextaecvirus</taxon>
        <taxon>Sextaecvirus sextaec</taxon>
    </lineage>
</organism>
<proteinExistence type="predicted"/>
<reference evidence="1 2" key="1">
    <citation type="journal article" date="2014" name="Genome Announc.">
        <title>Complete Genome Sequence of a Staphylococcus epidermidis Bacteriophage Isolated from the Anterior Nares of Humans.</title>
        <authorList>
            <person name="Aswani V.H."/>
            <person name="Tremblay D.M."/>
            <person name="Moineau S."/>
            <person name="Shukla S.K."/>
        </authorList>
    </citation>
    <scope>NUCLEOTIDE SEQUENCE [LARGE SCALE GENOMIC DNA]</scope>
</reference>
<gene>
    <name evidence="1" type="ORF">PHAGE6E_138</name>
</gene>
<dbReference type="GeneID" id="19685879"/>
<dbReference type="KEGG" id="vg:19685879"/>
<evidence type="ECO:0000313" key="2">
    <source>
        <dbReference type="Proteomes" id="UP000026999"/>
    </source>
</evidence>
<sequence>MKLINSNKEIEAINNKENDFIVNVRYKLTDYITDCMRNNEDDHIEILKWLSTLEKCLICETVKDLINLINIYDLPFNIIK</sequence>
<dbReference type="EMBL" id="KJ804259">
    <property type="protein sequence ID" value="AIA64164.1"/>
    <property type="molecule type" value="Genomic_DNA"/>
</dbReference>